<organism evidence="2 3">
    <name type="scientific">Candidatus Devosia phytovorans</name>
    <dbReference type="NCBI Taxonomy" id="3121372"/>
    <lineage>
        <taxon>Bacteria</taxon>
        <taxon>Pseudomonadati</taxon>
        <taxon>Pseudomonadota</taxon>
        <taxon>Alphaproteobacteria</taxon>
        <taxon>Hyphomicrobiales</taxon>
        <taxon>Devosiaceae</taxon>
        <taxon>Devosia</taxon>
    </lineage>
</organism>
<dbReference type="GO" id="GO:0009384">
    <property type="term" value="F:N-acylmannosamine kinase activity"/>
    <property type="evidence" value="ECO:0007669"/>
    <property type="project" value="TreeGrafter"/>
</dbReference>
<dbReference type="InterPro" id="IPR036390">
    <property type="entry name" value="WH_DNA-bd_sf"/>
</dbReference>
<evidence type="ECO:0000313" key="2">
    <source>
        <dbReference type="EMBL" id="WEK03846.1"/>
    </source>
</evidence>
<dbReference type="EMBL" id="CP119312">
    <property type="protein sequence ID" value="WEK03846.1"/>
    <property type="molecule type" value="Genomic_DNA"/>
</dbReference>
<reference evidence="2" key="1">
    <citation type="submission" date="2023-03" db="EMBL/GenBank/DDBJ databases">
        <title>Andean soil-derived lignocellulolytic bacterial consortium as a source of novel taxa and putative plastic-active enzymes.</title>
        <authorList>
            <person name="Diaz-Garcia L."/>
            <person name="Chuvochina M."/>
            <person name="Feuerriegel G."/>
            <person name="Bunk B."/>
            <person name="Sproer C."/>
            <person name="Streit W.R."/>
            <person name="Rodriguez L.M."/>
            <person name="Overmann J."/>
            <person name="Jimenez D.J."/>
        </authorList>
    </citation>
    <scope>NUCLEOTIDE SEQUENCE</scope>
    <source>
        <strain evidence="2">MAG 4196</strain>
    </source>
</reference>
<sequence>MTVKPELVRDVFDAGGRGLQHHGLRRANERAVLTLIGFNSGVSNAEIARLSGLAPQTVSAILIDLEQDGLITRGPVLRGRRGQPATPIFLRSEGAYSIGVELGWRHVDVVMIDLTANVLGTRRWHYDFPDARTLPGEIAKAIGELRAGLSDAGQSRLRDIGVSMPADMAGYMHLSEAPEEQGALWANLDLAGDLERRCGLDVSLVNDGNAACWAELIALSRPRSGDFIYFMIGRCIAAGIVGEGSLWEGSSGNSANMGAMLVRQGDGPLQPAYRIASTAVLEKRLEDAGFLMISGQFETWDWDTFAPVVDQWIKDSGNALARVVYNTTMVIETALVVLDTILPPALGERLVAEVESELKHLPVPASYRPPQVMLGHLGAMAPSMGAGELTLYRRFFSRTLADLVG</sequence>
<dbReference type="Pfam" id="PF00480">
    <property type="entry name" value="ROK"/>
    <property type="match status" value="1"/>
</dbReference>
<dbReference type="PANTHER" id="PTHR18964:SF169">
    <property type="entry name" value="N-ACETYLMANNOSAMINE KINASE"/>
    <property type="match status" value="1"/>
</dbReference>
<feature type="domain" description="DprA winged helix" evidence="1">
    <location>
        <begin position="27"/>
        <end position="75"/>
    </location>
</feature>
<proteinExistence type="predicted"/>
<dbReference type="Gene3D" id="3.30.420.40">
    <property type="match status" value="2"/>
</dbReference>
<name>A0AAJ6AZI7_9HYPH</name>
<dbReference type="InterPro" id="IPR036388">
    <property type="entry name" value="WH-like_DNA-bd_sf"/>
</dbReference>
<protein>
    <submittedName>
        <fullName evidence="2">ROK family transcriptional regulator</fullName>
    </submittedName>
</protein>
<dbReference type="PANTHER" id="PTHR18964">
    <property type="entry name" value="ROK (REPRESSOR, ORF, KINASE) FAMILY"/>
    <property type="match status" value="1"/>
</dbReference>
<dbReference type="Proteomes" id="UP001217476">
    <property type="component" value="Chromosome"/>
</dbReference>
<dbReference type="SUPFAM" id="SSF46785">
    <property type="entry name" value="Winged helix' DNA-binding domain"/>
    <property type="match status" value="1"/>
</dbReference>
<dbReference type="SUPFAM" id="SSF53067">
    <property type="entry name" value="Actin-like ATPase domain"/>
    <property type="match status" value="1"/>
</dbReference>
<dbReference type="AlphaFoldDB" id="A0AAJ6AZI7"/>
<accession>A0AAJ6AZI7</accession>
<dbReference type="InterPro" id="IPR000600">
    <property type="entry name" value="ROK"/>
</dbReference>
<evidence type="ECO:0000313" key="3">
    <source>
        <dbReference type="Proteomes" id="UP001217476"/>
    </source>
</evidence>
<dbReference type="GO" id="GO:0019262">
    <property type="term" value="P:N-acetylneuraminate catabolic process"/>
    <property type="evidence" value="ECO:0007669"/>
    <property type="project" value="TreeGrafter"/>
</dbReference>
<gene>
    <name evidence="2" type="ORF">P0Y65_16880</name>
</gene>
<dbReference type="InterPro" id="IPR041614">
    <property type="entry name" value="DprA_WH"/>
</dbReference>
<dbReference type="InterPro" id="IPR043129">
    <property type="entry name" value="ATPase_NBD"/>
</dbReference>
<evidence type="ECO:0000259" key="1">
    <source>
        <dbReference type="Pfam" id="PF17782"/>
    </source>
</evidence>
<dbReference type="Pfam" id="PF17782">
    <property type="entry name" value="WHD_DprA"/>
    <property type="match status" value="1"/>
</dbReference>
<dbReference type="Gene3D" id="1.10.10.10">
    <property type="entry name" value="Winged helix-like DNA-binding domain superfamily/Winged helix DNA-binding domain"/>
    <property type="match status" value="1"/>
</dbReference>